<keyword evidence="2" id="KW-1185">Reference proteome</keyword>
<dbReference type="Proteomes" id="UP000215914">
    <property type="component" value="Unassembled WGS sequence"/>
</dbReference>
<evidence type="ECO:0000313" key="1">
    <source>
        <dbReference type="EMBL" id="KAF5770991.1"/>
    </source>
</evidence>
<comment type="caution">
    <text evidence="1">The sequence shown here is derived from an EMBL/GenBank/DDBJ whole genome shotgun (WGS) entry which is preliminary data.</text>
</comment>
<reference evidence="1" key="1">
    <citation type="journal article" date="2017" name="Nature">
        <title>The sunflower genome provides insights into oil metabolism, flowering and Asterid evolution.</title>
        <authorList>
            <person name="Badouin H."/>
            <person name="Gouzy J."/>
            <person name="Grassa C.J."/>
            <person name="Murat F."/>
            <person name="Staton S.E."/>
            <person name="Cottret L."/>
            <person name="Lelandais-Briere C."/>
            <person name="Owens G.L."/>
            <person name="Carrere S."/>
            <person name="Mayjonade B."/>
            <person name="Legrand L."/>
            <person name="Gill N."/>
            <person name="Kane N.C."/>
            <person name="Bowers J.E."/>
            <person name="Hubner S."/>
            <person name="Bellec A."/>
            <person name="Berard A."/>
            <person name="Berges H."/>
            <person name="Blanchet N."/>
            <person name="Boniface M.C."/>
            <person name="Brunel D."/>
            <person name="Catrice O."/>
            <person name="Chaidir N."/>
            <person name="Claudel C."/>
            <person name="Donnadieu C."/>
            <person name="Faraut T."/>
            <person name="Fievet G."/>
            <person name="Helmstetter N."/>
            <person name="King M."/>
            <person name="Knapp S.J."/>
            <person name="Lai Z."/>
            <person name="Le Paslier M.C."/>
            <person name="Lippi Y."/>
            <person name="Lorenzon L."/>
            <person name="Mandel J.R."/>
            <person name="Marage G."/>
            <person name="Marchand G."/>
            <person name="Marquand E."/>
            <person name="Bret-Mestries E."/>
            <person name="Morien E."/>
            <person name="Nambeesan S."/>
            <person name="Nguyen T."/>
            <person name="Pegot-Espagnet P."/>
            <person name="Pouilly N."/>
            <person name="Raftis F."/>
            <person name="Sallet E."/>
            <person name="Schiex T."/>
            <person name="Thomas J."/>
            <person name="Vandecasteele C."/>
            <person name="Vares D."/>
            <person name="Vear F."/>
            <person name="Vautrin S."/>
            <person name="Crespi M."/>
            <person name="Mangin B."/>
            <person name="Burke J.M."/>
            <person name="Salse J."/>
            <person name="Munos S."/>
            <person name="Vincourt P."/>
            <person name="Rieseberg L.H."/>
            <person name="Langlade N.B."/>
        </authorList>
    </citation>
    <scope>NUCLEOTIDE SEQUENCE</scope>
    <source>
        <tissue evidence="1">Leaves</tissue>
    </source>
</reference>
<accession>A0A9K3EE91</accession>
<organism evidence="1 2">
    <name type="scientific">Helianthus annuus</name>
    <name type="common">Common sunflower</name>
    <dbReference type="NCBI Taxonomy" id="4232"/>
    <lineage>
        <taxon>Eukaryota</taxon>
        <taxon>Viridiplantae</taxon>
        <taxon>Streptophyta</taxon>
        <taxon>Embryophyta</taxon>
        <taxon>Tracheophyta</taxon>
        <taxon>Spermatophyta</taxon>
        <taxon>Magnoliopsida</taxon>
        <taxon>eudicotyledons</taxon>
        <taxon>Gunneridae</taxon>
        <taxon>Pentapetalae</taxon>
        <taxon>asterids</taxon>
        <taxon>campanulids</taxon>
        <taxon>Asterales</taxon>
        <taxon>Asteraceae</taxon>
        <taxon>Asteroideae</taxon>
        <taxon>Heliantheae alliance</taxon>
        <taxon>Heliantheae</taxon>
        <taxon>Helianthus</taxon>
    </lineage>
</organism>
<proteinExistence type="predicted"/>
<name>A0A9K3EE91_HELAN</name>
<sequence length="64" mass="7886">MHFQYISHNLLFFSVTVTQQLHLRSNLHYVPNCFTVWSMMFNRKNKQICNWGFYWLRKQGLKGF</sequence>
<dbReference type="EMBL" id="MNCJ02000329">
    <property type="protein sequence ID" value="KAF5770991.1"/>
    <property type="molecule type" value="Genomic_DNA"/>
</dbReference>
<reference evidence="1" key="2">
    <citation type="submission" date="2020-06" db="EMBL/GenBank/DDBJ databases">
        <title>Helianthus annuus Genome sequencing and assembly Release 2.</title>
        <authorList>
            <person name="Gouzy J."/>
            <person name="Langlade N."/>
            <person name="Munos S."/>
        </authorList>
    </citation>
    <scope>NUCLEOTIDE SEQUENCE</scope>
    <source>
        <tissue evidence="1">Leaves</tissue>
    </source>
</reference>
<dbReference type="Gramene" id="mRNA:HanXRQr2_Chr14g0665581">
    <property type="protein sequence ID" value="CDS:HanXRQr2_Chr14g0665581.1"/>
    <property type="gene ID" value="HanXRQr2_Chr14g0665581"/>
</dbReference>
<protein>
    <submittedName>
        <fullName evidence="1">Uncharacterized protein</fullName>
    </submittedName>
</protein>
<gene>
    <name evidence="1" type="ORF">HanXRQr2_Chr14g0665581</name>
</gene>
<evidence type="ECO:0000313" key="2">
    <source>
        <dbReference type="Proteomes" id="UP000215914"/>
    </source>
</evidence>
<dbReference type="AlphaFoldDB" id="A0A9K3EE91"/>